<dbReference type="SUPFAM" id="SSF56112">
    <property type="entry name" value="Protein kinase-like (PK-like)"/>
    <property type="match status" value="1"/>
</dbReference>
<dbReference type="Pfam" id="PF07714">
    <property type="entry name" value="PK_Tyr_Ser-Thr"/>
    <property type="match status" value="1"/>
</dbReference>
<dbReference type="PROSITE" id="PS50011">
    <property type="entry name" value="PROTEIN_KINASE_DOM"/>
    <property type="match status" value="1"/>
</dbReference>
<dbReference type="InterPro" id="IPR011009">
    <property type="entry name" value="Kinase-like_dom_sf"/>
</dbReference>
<reference evidence="4 5" key="1">
    <citation type="submission" date="2021-06" db="EMBL/GenBank/DDBJ databases">
        <authorList>
            <person name="Kallberg Y."/>
            <person name="Tangrot J."/>
            <person name="Rosling A."/>
        </authorList>
    </citation>
    <scope>NUCLEOTIDE SEQUENCE [LARGE SCALE GENOMIC DNA]</scope>
    <source>
        <strain evidence="4 5">120-4 pot B 10/14</strain>
    </source>
</reference>
<dbReference type="Gene3D" id="1.20.930.20">
    <property type="entry name" value="Adaptor protein Cbl, N-terminal domain"/>
    <property type="match status" value="1"/>
</dbReference>
<name>A0ABM8VVP7_GIGMA</name>
<dbReference type="Gene3D" id="1.10.510.10">
    <property type="entry name" value="Transferase(Phosphotransferase) domain 1"/>
    <property type="match status" value="1"/>
</dbReference>
<dbReference type="PROSITE" id="PS00109">
    <property type="entry name" value="PROTEIN_KINASE_TYR"/>
    <property type="match status" value="1"/>
</dbReference>
<protein>
    <submittedName>
        <fullName evidence="4">36329_t:CDS:1</fullName>
    </submittedName>
</protein>
<keyword evidence="2" id="KW-0067">ATP-binding</keyword>
<dbReference type="Gene3D" id="1.25.40.10">
    <property type="entry name" value="Tetratricopeptide repeat domain"/>
    <property type="match status" value="1"/>
</dbReference>
<dbReference type="InterPro" id="IPR008266">
    <property type="entry name" value="Tyr_kinase_AS"/>
</dbReference>
<accession>A0ABM8VVP7</accession>
<evidence type="ECO:0000256" key="1">
    <source>
        <dbReference type="ARBA" id="ARBA00022741"/>
    </source>
</evidence>
<dbReference type="InterPro" id="IPR011990">
    <property type="entry name" value="TPR-like_helical_dom_sf"/>
</dbReference>
<dbReference type="PANTHER" id="PTHR44329:SF298">
    <property type="entry name" value="MIXED LINEAGE KINASE DOMAIN-LIKE PROTEIN"/>
    <property type="match status" value="1"/>
</dbReference>
<dbReference type="InterPro" id="IPR059179">
    <property type="entry name" value="MLKL-like_MCAfunc"/>
</dbReference>
<evidence type="ECO:0000256" key="2">
    <source>
        <dbReference type="ARBA" id="ARBA00022840"/>
    </source>
</evidence>
<dbReference type="CDD" id="cd21037">
    <property type="entry name" value="MLKL_NTD"/>
    <property type="match status" value="1"/>
</dbReference>
<dbReference type="Proteomes" id="UP000789901">
    <property type="component" value="Unassembled WGS sequence"/>
</dbReference>
<dbReference type="PANTHER" id="PTHR44329">
    <property type="entry name" value="SERINE/THREONINE-PROTEIN KINASE TNNI3K-RELATED"/>
    <property type="match status" value="1"/>
</dbReference>
<dbReference type="Pfam" id="PF22215">
    <property type="entry name" value="MLKL_N"/>
    <property type="match status" value="1"/>
</dbReference>
<dbReference type="InterPro" id="IPR054000">
    <property type="entry name" value="MLKL_N"/>
</dbReference>
<feature type="domain" description="Protein kinase" evidence="3">
    <location>
        <begin position="228"/>
        <end position="484"/>
    </location>
</feature>
<dbReference type="InterPro" id="IPR036537">
    <property type="entry name" value="Adaptor_Cbl_N_dom_sf"/>
</dbReference>
<evidence type="ECO:0000313" key="5">
    <source>
        <dbReference type="Proteomes" id="UP000789901"/>
    </source>
</evidence>
<comment type="caution">
    <text evidence="4">The sequence shown here is derived from an EMBL/GenBank/DDBJ whole genome shotgun (WGS) entry which is preliminary data.</text>
</comment>
<evidence type="ECO:0000313" key="4">
    <source>
        <dbReference type="EMBL" id="CAG8458103.1"/>
    </source>
</evidence>
<dbReference type="EMBL" id="CAJVQB010000013">
    <property type="protein sequence ID" value="CAG8458103.1"/>
    <property type="molecule type" value="Genomic_DNA"/>
</dbReference>
<evidence type="ECO:0000259" key="3">
    <source>
        <dbReference type="PROSITE" id="PS50011"/>
    </source>
</evidence>
<dbReference type="InterPro" id="IPR051681">
    <property type="entry name" value="Ser/Thr_Kinases-Pseudokinases"/>
</dbReference>
<dbReference type="InterPro" id="IPR000719">
    <property type="entry name" value="Prot_kinase_dom"/>
</dbReference>
<organism evidence="4 5">
    <name type="scientific">Gigaspora margarita</name>
    <dbReference type="NCBI Taxonomy" id="4874"/>
    <lineage>
        <taxon>Eukaryota</taxon>
        <taxon>Fungi</taxon>
        <taxon>Fungi incertae sedis</taxon>
        <taxon>Mucoromycota</taxon>
        <taxon>Glomeromycotina</taxon>
        <taxon>Glomeromycetes</taxon>
        <taxon>Diversisporales</taxon>
        <taxon>Gigasporaceae</taxon>
        <taxon>Gigaspora</taxon>
    </lineage>
</organism>
<proteinExistence type="predicted"/>
<dbReference type="SUPFAM" id="SSF81901">
    <property type="entry name" value="HCP-like"/>
    <property type="match status" value="1"/>
</dbReference>
<gene>
    <name evidence="4" type="ORF">GMARGA_LOCUS163</name>
</gene>
<keyword evidence="5" id="KW-1185">Reference proteome</keyword>
<keyword evidence="1" id="KW-0547">Nucleotide-binding</keyword>
<dbReference type="InterPro" id="IPR001245">
    <property type="entry name" value="Ser-Thr/Tyr_kinase_cat_dom"/>
</dbReference>
<sequence length="653" mass="75248">MEKISLGIETASNTLSITSTLVRGAANVADVIALFVPLVNNITDAVKEILNLCETVEYNKRICGTLLERVLFAEAATKALMSRADYFEDKLNSTEFYKKFQKFTDVIEKIKIFVKEVSQITGLRKFFQASEIKSRFITLLEEFDSLMNLLQFSMVVRSSDISHVILKDLEELKHYMERIEGGLTKRIANETIFNPNLEDIAIMNIAWQNGTFPLNNNLFSSVMINPNLIIDNQNGRKSKEIVQAFYKNPTSGIESVALKLLTNSNATKGEKKKNIKSEILIFKRLKDCKHIIEFYGLVERDTGIYLVTQWANNGNLKKFYMEKNDVITFWNIKVNIALDIARALTFLHSVSIYHHDLRSENVLITDRYTAKLANFTRSRCFSADTNPMERTLEKMRYIAPEKLENESQSFGRLLWEIAECKEPFGECQDILKLKKLVLNKNTTLDFSFEIPKEWQEITNKAMQYNANLRPALSEIFNILFEISLKYNADVCENIDDIPISSSTIIHNPNDLYETTCDDFSDLDIIDNHISLKNVLSAQDALIEHKKSNGNKKDAFESFKVHAEHGNITAMYWYGYYLDKENNPFNSEETIEEKQYRFQKAAALFKETADEGLTDGQLRYGYCLWYGEKYLRHAALLNEEKALKMCKKERILLA</sequence>